<evidence type="ECO:0000256" key="1">
    <source>
        <dbReference type="SAM" id="MobiDB-lite"/>
    </source>
</evidence>
<gene>
    <name evidence="2" type="ORF">CHGG_08759</name>
</gene>
<dbReference type="GeneID" id="4395338"/>
<name>Q2GTE5_CHAGB</name>
<dbReference type="OMA" id="ARYIQQW"/>
<feature type="region of interest" description="Disordered" evidence="1">
    <location>
        <begin position="174"/>
        <end position="216"/>
    </location>
</feature>
<organism evidence="2 3">
    <name type="scientific">Chaetomium globosum (strain ATCC 6205 / CBS 148.51 / DSM 1962 / NBRC 6347 / NRRL 1970)</name>
    <name type="common">Soil fungus</name>
    <dbReference type="NCBI Taxonomy" id="306901"/>
    <lineage>
        <taxon>Eukaryota</taxon>
        <taxon>Fungi</taxon>
        <taxon>Dikarya</taxon>
        <taxon>Ascomycota</taxon>
        <taxon>Pezizomycotina</taxon>
        <taxon>Sordariomycetes</taxon>
        <taxon>Sordariomycetidae</taxon>
        <taxon>Sordariales</taxon>
        <taxon>Chaetomiaceae</taxon>
        <taxon>Chaetomium</taxon>
    </lineage>
</organism>
<evidence type="ECO:0000313" key="2">
    <source>
        <dbReference type="EMBL" id="EAQ84745.1"/>
    </source>
</evidence>
<sequence>MRKVVEDQKAGLEFLQKSNVIVDAALEEEAEQLQTAHGILDDLDGRLGQAIALWRQLPISEKEQKALPWPQFPEPNPKQESRKAPVKKIKIRARPTRAIPSLTDPAVGSEARYIQQWKEWTEARTVPFLAAIHRPKGVAWWMQDKDHYALCQPLEQAQLESSANAAQVRRTYVPPPAAPATAPKLATAPEPVSTYSHSFTQQKNLRPGNIWTDPPRYPIPKSELEPVSPKTVPRDIRVNSLGRAVAAKAVERSVAAGLQVGGTCPSSYFPQAKKQDFRAFTSDNSRRY</sequence>
<dbReference type="EMBL" id="CH408034">
    <property type="protein sequence ID" value="EAQ84745.1"/>
    <property type="molecule type" value="Genomic_DNA"/>
</dbReference>
<reference evidence="3" key="1">
    <citation type="journal article" date="2015" name="Genome Announc.">
        <title>Draft genome sequence of the cellulolytic fungus Chaetomium globosum.</title>
        <authorList>
            <person name="Cuomo C.A."/>
            <person name="Untereiner W.A."/>
            <person name="Ma L.-J."/>
            <person name="Grabherr M."/>
            <person name="Birren B.W."/>
        </authorList>
    </citation>
    <scope>NUCLEOTIDE SEQUENCE [LARGE SCALE GENOMIC DNA]</scope>
    <source>
        <strain evidence="3">ATCC 6205 / CBS 148.51 / DSM 1962 / NBRC 6347 / NRRL 1970</strain>
    </source>
</reference>
<protein>
    <submittedName>
        <fullName evidence="2">Uncharacterized protein</fullName>
    </submittedName>
</protein>
<accession>Q2GTE5</accession>
<evidence type="ECO:0000313" key="3">
    <source>
        <dbReference type="Proteomes" id="UP000001056"/>
    </source>
</evidence>
<dbReference type="RefSeq" id="XP_001226686.1">
    <property type="nucleotide sequence ID" value="XM_001226685.1"/>
</dbReference>
<dbReference type="eggNOG" id="ENOG502RJ9W">
    <property type="taxonomic scope" value="Eukaryota"/>
</dbReference>
<proteinExistence type="predicted"/>
<dbReference type="InParanoid" id="Q2GTE5"/>
<keyword evidence="3" id="KW-1185">Reference proteome</keyword>
<feature type="compositionally biased region" description="Low complexity" evidence="1">
    <location>
        <begin position="179"/>
        <end position="189"/>
    </location>
</feature>
<dbReference type="OrthoDB" id="4580215at2759"/>
<dbReference type="HOGENOM" id="CLU_084248_0_0_1"/>
<dbReference type="AlphaFoldDB" id="Q2GTE5"/>
<dbReference type="VEuPathDB" id="FungiDB:CHGG_08759"/>
<feature type="compositionally biased region" description="Polar residues" evidence="1">
    <location>
        <begin position="193"/>
        <end position="204"/>
    </location>
</feature>
<dbReference type="Proteomes" id="UP000001056">
    <property type="component" value="Unassembled WGS sequence"/>
</dbReference>